<evidence type="ECO:0000256" key="1">
    <source>
        <dbReference type="ARBA" id="ARBA00008918"/>
    </source>
</evidence>
<name>A0A1M4VW57_9FLAO</name>
<keyword evidence="4" id="KW-1185">Reference proteome</keyword>
<protein>
    <submittedName>
        <fullName evidence="3">Ligand-binding SRPBCC domain-containing protein</fullName>
    </submittedName>
</protein>
<feature type="domain" description="Coenzyme Q-binding protein COQ10 START" evidence="2">
    <location>
        <begin position="12"/>
        <end position="119"/>
    </location>
</feature>
<dbReference type="RefSeq" id="WP_072860668.1">
    <property type="nucleotide sequence ID" value="NZ_FQUX01000001.1"/>
</dbReference>
<evidence type="ECO:0000259" key="2">
    <source>
        <dbReference type="Pfam" id="PF03364"/>
    </source>
</evidence>
<dbReference type="EMBL" id="FQUX01000001">
    <property type="protein sequence ID" value="SHE73241.1"/>
    <property type="molecule type" value="Genomic_DNA"/>
</dbReference>
<organism evidence="3 4">
    <name type="scientific">Arenibacter palladensis</name>
    <dbReference type="NCBI Taxonomy" id="237373"/>
    <lineage>
        <taxon>Bacteria</taxon>
        <taxon>Pseudomonadati</taxon>
        <taxon>Bacteroidota</taxon>
        <taxon>Flavobacteriia</taxon>
        <taxon>Flavobacteriales</taxon>
        <taxon>Flavobacteriaceae</taxon>
        <taxon>Arenibacter</taxon>
    </lineage>
</organism>
<reference evidence="4" key="1">
    <citation type="submission" date="2016-11" db="EMBL/GenBank/DDBJ databases">
        <authorList>
            <person name="Varghese N."/>
            <person name="Submissions S."/>
        </authorList>
    </citation>
    <scope>NUCLEOTIDE SEQUENCE [LARGE SCALE GENOMIC DNA]</scope>
    <source>
        <strain evidence="4">DSM 17539</strain>
    </source>
</reference>
<dbReference type="InterPro" id="IPR023393">
    <property type="entry name" value="START-like_dom_sf"/>
</dbReference>
<dbReference type="Gene3D" id="3.30.530.20">
    <property type="match status" value="1"/>
</dbReference>
<evidence type="ECO:0000313" key="4">
    <source>
        <dbReference type="Proteomes" id="UP000184406"/>
    </source>
</evidence>
<accession>A0A1M4VW57</accession>
<dbReference type="AlphaFoldDB" id="A0A1M4VW57"/>
<dbReference type="Pfam" id="PF03364">
    <property type="entry name" value="Polyketide_cyc"/>
    <property type="match status" value="1"/>
</dbReference>
<dbReference type="InterPro" id="IPR005031">
    <property type="entry name" value="COQ10_START"/>
</dbReference>
<dbReference type="CDD" id="cd07820">
    <property type="entry name" value="SRPBCC_3"/>
    <property type="match status" value="1"/>
</dbReference>
<gene>
    <name evidence="3" type="ORF">SAMN03080594_1011120</name>
</gene>
<dbReference type="Proteomes" id="UP000184406">
    <property type="component" value="Unassembled WGS sequence"/>
</dbReference>
<dbReference type="OrthoDB" id="9793552at2"/>
<proteinExistence type="inferred from homology"/>
<comment type="similarity">
    <text evidence="1">Belongs to the ribosome association toxin RatA family.</text>
</comment>
<sequence length="151" mass="17435">MGFYQFKKTQEINAPVEKVWEFISDPANLKKITPDYMGFDITSKDVPSKMYAGMIISYKVSPLFGIKTTWVTEITHLKENSYFVDEQRVGPYRIWHHQHIIESIPNGTLMTDIVSYQPPLGLLGSIANTLIIKGKLKEIFEYRTKALDEIF</sequence>
<dbReference type="SUPFAM" id="SSF55961">
    <property type="entry name" value="Bet v1-like"/>
    <property type="match status" value="1"/>
</dbReference>
<evidence type="ECO:0000313" key="3">
    <source>
        <dbReference type="EMBL" id="SHE73241.1"/>
    </source>
</evidence>